<dbReference type="PROSITE" id="PS50109">
    <property type="entry name" value="HIS_KIN"/>
    <property type="match status" value="1"/>
</dbReference>
<evidence type="ECO:0000256" key="3">
    <source>
        <dbReference type="ARBA" id="ARBA00022553"/>
    </source>
</evidence>
<name>A0A2K9EJB5_9FIRM</name>
<accession>A0A2K9EJB5</accession>
<feature type="transmembrane region" description="Helical" evidence="9">
    <location>
        <begin position="102"/>
        <end position="120"/>
    </location>
</feature>
<keyword evidence="8" id="KW-0902">Two-component regulatory system</keyword>
<evidence type="ECO:0000259" key="10">
    <source>
        <dbReference type="PROSITE" id="PS50109"/>
    </source>
</evidence>
<dbReference type="SMART" id="SM00387">
    <property type="entry name" value="HATPase_c"/>
    <property type="match status" value="1"/>
</dbReference>
<dbReference type="EC" id="2.7.13.3" evidence="2"/>
<evidence type="ECO:0000313" key="12">
    <source>
        <dbReference type="EMBL" id="PQQ67941.1"/>
    </source>
</evidence>
<keyword evidence="13" id="KW-1185">Reference proteome</keyword>
<dbReference type="RefSeq" id="WP_101302149.1">
    <property type="nucleotide sequence ID" value="NZ_CP025197.1"/>
</dbReference>
<evidence type="ECO:0000256" key="9">
    <source>
        <dbReference type="SAM" id="Phobius"/>
    </source>
</evidence>
<evidence type="ECO:0000313" key="11">
    <source>
        <dbReference type="EMBL" id="AUG58053.1"/>
    </source>
</evidence>
<keyword evidence="5" id="KW-0547">Nucleotide-binding</keyword>
<dbReference type="GO" id="GO:0004673">
    <property type="term" value="F:protein histidine kinase activity"/>
    <property type="evidence" value="ECO:0007669"/>
    <property type="project" value="UniProtKB-EC"/>
</dbReference>
<protein>
    <recommendedName>
        <fullName evidence="2">histidine kinase</fullName>
        <ecNumber evidence="2">2.7.13.3</ecNumber>
    </recommendedName>
</protein>
<organism evidence="11 13">
    <name type="scientific">Acetivibrio saccincola</name>
    <dbReference type="NCBI Taxonomy" id="1677857"/>
    <lineage>
        <taxon>Bacteria</taxon>
        <taxon>Bacillati</taxon>
        <taxon>Bacillota</taxon>
        <taxon>Clostridia</taxon>
        <taxon>Eubacteriales</taxon>
        <taxon>Oscillospiraceae</taxon>
        <taxon>Acetivibrio</taxon>
    </lineage>
</organism>
<keyword evidence="6 11" id="KW-0418">Kinase</keyword>
<keyword evidence="9" id="KW-1133">Transmembrane helix</keyword>
<evidence type="ECO:0000256" key="8">
    <source>
        <dbReference type="ARBA" id="ARBA00023012"/>
    </source>
</evidence>
<dbReference type="Proteomes" id="UP000239720">
    <property type="component" value="Unassembled WGS sequence"/>
</dbReference>
<proteinExistence type="predicted"/>
<dbReference type="KEGG" id="hsc:HVS_10790"/>
<dbReference type="GO" id="GO:0000160">
    <property type="term" value="P:phosphorelay signal transduction system"/>
    <property type="evidence" value="ECO:0007669"/>
    <property type="project" value="UniProtKB-KW"/>
</dbReference>
<sequence>MTIIFISLWTLSIFLILKDPKNEEMRWASITAFIGGSGAFGRALIENFIPYFQNHINIHENVLTVSGWIYVCCTLLNILFLPYAFLRFSFTYVIKENKIKSILKYLFILPPVFALINTINNGNLFPKPKYNYIIINLYAIPYILIGFFIIVKRMIRQKSPGERKRYSVVLLFTSPVLFQMFSVYLSRLVGYVENFRFNMIFFVIMLPFFVYFLLSSGVLDVRLKLEKIQRDYSLKVMSSGTMILNHALKNNVLIISTCLHNLKSDYEKLNKNVPEEIGIIEETSQSMLEIINRIKEKTEDFKLVMKNKNLKEMLDGVIFIVNNEISSSIEVDINSNCEDDIFIYCDDIHTKEVIYNIIKNAVESIETNKKGKIRINVFKDKKSITVSISDNGKGISKSELNYIYKPFYTTKKFRNNLGLGLTYCAHVMQKHGGNIFIKSKENLGTTVFLTFPAKRE</sequence>
<reference evidence="12 14" key="2">
    <citation type="journal article" date="2018" name="Syst. Appl. Microbiol.">
        <title>Characterization and high-quality draft genome sequence of Herbivorax saccincola A7, an anaerobic, alkaliphilic, thermophilic, cellulolytic, and xylanolytic bacterium.</title>
        <authorList>
            <person name="Aikawa S."/>
            <person name="Baramee S."/>
            <person name="Sermsathanaswadi J."/>
            <person name="Thianheng P."/>
            <person name="Tachaapaikoon C."/>
            <person name="Shikata A."/>
            <person name="Waeonukul R."/>
            <person name="Pason P."/>
            <person name="Ratanakhanokchai K."/>
            <person name="Kosugi A."/>
        </authorList>
    </citation>
    <scope>NUCLEOTIDE SEQUENCE [LARGE SCALE GENOMIC DNA]</scope>
    <source>
        <strain evidence="12 14">A7</strain>
    </source>
</reference>
<keyword evidence="9" id="KW-0472">Membrane</keyword>
<dbReference type="EMBL" id="CP025197">
    <property type="protein sequence ID" value="AUG58053.1"/>
    <property type="molecule type" value="Genomic_DNA"/>
</dbReference>
<keyword evidence="9" id="KW-0812">Transmembrane</keyword>
<reference evidence="11 13" key="1">
    <citation type="submission" date="2017-12" db="EMBL/GenBank/DDBJ databases">
        <title>Complete genome sequence of Herbivorax saccincola GGR1, a novel Cellulosome-producing hydrolytic bacterium in a thermophilic biogas plant, established by Illumina and Nanopore MinION sequencing.</title>
        <authorList>
            <person name="Pechtl A."/>
            <person name="Ruckert C."/>
            <person name="Koeck D.E."/>
            <person name="Maus I."/>
            <person name="Winkler A."/>
            <person name="Kalinowski J."/>
            <person name="Puhler A."/>
            <person name="Schwarz W.W."/>
            <person name="Zverlov V.V."/>
            <person name="Schluter A."/>
            <person name="Liebl W."/>
        </authorList>
    </citation>
    <scope>NUCLEOTIDE SEQUENCE [LARGE SCALE GENOMIC DNA]</scope>
    <source>
        <strain evidence="11">GGR1</strain>
        <strain evidence="13">SR1</strain>
    </source>
</reference>
<evidence type="ECO:0000256" key="2">
    <source>
        <dbReference type="ARBA" id="ARBA00012438"/>
    </source>
</evidence>
<evidence type="ECO:0000256" key="5">
    <source>
        <dbReference type="ARBA" id="ARBA00022741"/>
    </source>
</evidence>
<dbReference type="EMBL" id="NEMB01000003">
    <property type="protein sequence ID" value="PQQ67941.1"/>
    <property type="molecule type" value="Genomic_DNA"/>
</dbReference>
<comment type="catalytic activity">
    <reaction evidence="1">
        <text>ATP + protein L-histidine = ADP + protein N-phospho-L-histidine.</text>
        <dbReference type="EC" id="2.7.13.3"/>
    </reaction>
</comment>
<dbReference type="PANTHER" id="PTHR43065:SF10">
    <property type="entry name" value="PEROXIDE STRESS-ACTIVATED HISTIDINE KINASE MAK3"/>
    <property type="match status" value="1"/>
</dbReference>
<dbReference type="GO" id="GO:0005524">
    <property type="term" value="F:ATP binding"/>
    <property type="evidence" value="ECO:0007669"/>
    <property type="project" value="UniProtKB-KW"/>
</dbReference>
<dbReference type="Gene3D" id="3.30.565.10">
    <property type="entry name" value="Histidine kinase-like ATPase, C-terminal domain"/>
    <property type="match status" value="1"/>
</dbReference>
<feature type="transmembrane region" description="Helical" evidence="9">
    <location>
        <begin position="166"/>
        <end position="185"/>
    </location>
</feature>
<feature type="transmembrane region" description="Helical" evidence="9">
    <location>
        <begin position="197"/>
        <end position="219"/>
    </location>
</feature>
<dbReference type="PANTHER" id="PTHR43065">
    <property type="entry name" value="SENSOR HISTIDINE KINASE"/>
    <property type="match status" value="1"/>
</dbReference>
<evidence type="ECO:0000256" key="1">
    <source>
        <dbReference type="ARBA" id="ARBA00000085"/>
    </source>
</evidence>
<dbReference type="InterPro" id="IPR036890">
    <property type="entry name" value="HATPase_C_sf"/>
</dbReference>
<keyword evidence="4 11" id="KW-0808">Transferase</keyword>
<evidence type="ECO:0000256" key="7">
    <source>
        <dbReference type="ARBA" id="ARBA00022840"/>
    </source>
</evidence>
<feature type="transmembrane region" description="Helical" evidence="9">
    <location>
        <begin position="132"/>
        <end position="154"/>
    </location>
</feature>
<evidence type="ECO:0000256" key="4">
    <source>
        <dbReference type="ARBA" id="ARBA00022679"/>
    </source>
</evidence>
<feature type="transmembrane region" description="Helical" evidence="9">
    <location>
        <begin position="68"/>
        <end position="90"/>
    </location>
</feature>
<dbReference type="PRINTS" id="PR00344">
    <property type="entry name" value="BCTRLSENSOR"/>
</dbReference>
<evidence type="ECO:0000256" key="6">
    <source>
        <dbReference type="ARBA" id="ARBA00022777"/>
    </source>
</evidence>
<dbReference type="AlphaFoldDB" id="A0A2K9EJB5"/>
<dbReference type="OrthoDB" id="1650586at2"/>
<dbReference type="CDD" id="cd00075">
    <property type="entry name" value="HATPase"/>
    <property type="match status" value="1"/>
</dbReference>
<dbReference type="Proteomes" id="UP000233534">
    <property type="component" value="Chromosome"/>
</dbReference>
<dbReference type="InterPro" id="IPR003594">
    <property type="entry name" value="HATPase_dom"/>
</dbReference>
<gene>
    <name evidence="11" type="primary">kinD</name>
    <name evidence="12" type="ORF">B9R14_15020</name>
    <name evidence="11" type="ORF">HVS_10790</name>
</gene>
<dbReference type="InterPro" id="IPR004358">
    <property type="entry name" value="Sig_transdc_His_kin-like_C"/>
</dbReference>
<evidence type="ECO:0000313" key="14">
    <source>
        <dbReference type="Proteomes" id="UP000239720"/>
    </source>
</evidence>
<dbReference type="SUPFAM" id="SSF55874">
    <property type="entry name" value="ATPase domain of HSP90 chaperone/DNA topoisomerase II/histidine kinase"/>
    <property type="match status" value="1"/>
</dbReference>
<evidence type="ECO:0000313" key="13">
    <source>
        <dbReference type="Proteomes" id="UP000233534"/>
    </source>
</evidence>
<dbReference type="Pfam" id="PF02518">
    <property type="entry name" value="HATPase_c"/>
    <property type="match status" value="1"/>
</dbReference>
<keyword evidence="3" id="KW-0597">Phosphoprotein</keyword>
<dbReference type="InterPro" id="IPR005467">
    <property type="entry name" value="His_kinase_dom"/>
</dbReference>
<keyword evidence="7" id="KW-0067">ATP-binding</keyword>
<feature type="domain" description="Histidine kinase" evidence="10">
    <location>
        <begin position="243"/>
        <end position="455"/>
    </location>
</feature>